<evidence type="ECO:0000256" key="7">
    <source>
        <dbReference type="ARBA" id="ARBA00023136"/>
    </source>
</evidence>
<dbReference type="CDD" id="cd03257">
    <property type="entry name" value="ABC_NikE_OppD_transporters"/>
    <property type="match status" value="1"/>
</dbReference>
<dbReference type="RefSeq" id="WP_343758181.1">
    <property type="nucleotide sequence ID" value="NZ_BAAACG010000001.1"/>
</dbReference>
<dbReference type="InterPro" id="IPR027417">
    <property type="entry name" value="P-loop_NTPase"/>
</dbReference>
<keyword evidence="10" id="KW-1185">Reference proteome</keyword>
<evidence type="ECO:0000256" key="4">
    <source>
        <dbReference type="ARBA" id="ARBA00022475"/>
    </source>
</evidence>
<keyword evidence="6 9" id="KW-0067">ATP-binding</keyword>
<dbReference type="SMART" id="SM00382">
    <property type="entry name" value="AAA"/>
    <property type="match status" value="1"/>
</dbReference>
<evidence type="ECO:0000259" key="8">
    <source>
        <dbReference type="PROSITE" id="PS50893"/>
    </source>
</evidence>
<protein>
    <submittedName>
        <fullName evidence="9">ABC transporter ATP-binding protein</fullName>
    </submittedName>
</protein>
<comment type="caution">
    <text evidence="9">The sequence shown here is derived from an EMBL/GenBank/DDBJ whole genome shotgun (WGS) entry which is preliminary data.</text>
</comment>
<reference evidence="10" key="1">
    <citation type="journal article" date="2019" name="Int. J. Syst. Evol. Microbiol.">
        <title>The Global Catalogue of Microorganisms (GCM) 10K type strain sequencing project: providing services to taxonomists for standard genome sequencing and annotation.</title>
        <authorList>
            <consortium name="The Broad Institute Genomics Platform"/>
            <consortium name="The Broad Institute Genome Sequencing Center for Infectious Disease"/>
            <person name="Wu L."/>
            <person name="Ma J."/>
        </authorList>
    </citation>
    <scope>NUCLEOTIDE SEQUENCE [LARGE SCALE GENOMIC DNA]</scope>
    <source>
        <strain evidence="10">JCM 1407</strain>
    </source>
</reference>
<name>A0ABP3UIQ9_9CLOT</name>
<evidence type="ECO:0000313" key="9">
    <source>
        <dbReference type="EMBL" id="GAA0732980.1"/>
    </source>
</evidence>
<organism evidence="9 10">
    <name type="scientific">Clostridium oceanicum</name>
    <dbReference type="NCBI Taxonomy" id="1543"/>
    <lineage>
        <taxon>Bacteria</taxon>
        <taxon>Bacillati</taxon>
        <taxon>Bacillota</taxon>
        <taxon>Clostridia</taxon>
        <taxon>Eubacteriales</taxon>
        <taxon>Clostridiaceae</taxon>
        <taxon>Clostridium</taxon>
    </lineage>
</organism>
<dbReference type="SUPFAM" id="SSF52540">
    <property type="entry name" value="P-loop containing nucleoside triphosphate hydrolases"/>
    <property type="match status" value="1"/>
</dbReference>
<keyword evidence="5" id="KW-0547">Nucleotide-binding</keyword>
<dbReference type="InterPro" id="IPR017871">
    <property type="entry name" value="ABC_transporter-like_CS"/>
</dbReference>
<dbReference type="GO" id="GO:0005524">
    <property type="term" value="F:ATP binding"/>
    <property type="evidence" value="ECO:0007669"/>
    <property type="project" value="UniProtKB-KW"/>
</dbReference>
<dbReference type="PROSITE" id="PS50893">
    <property type="entry name" value="ABC_TRANSPORTER_2"/>
    <property type="match status" value="1"/>
</dbReference>
<evidence type="ECO:0000256" key="2">
    <source>
        <dbReference type="ARBA" id="ARBA00005417"/>
    </source>
</evidence>
<dbReference type="InterPro" id="IPR003439">
    <property type="entry name" value="ABC_transporter-like_ATP-bd"/>
</dbReference>
<dbReference type="Pfam" id="PF00005">
    <property type="entry name" value="ABC_tran"/>
    <property type="match status" value="1"/>
</dbReference>
<keyword evidence="4" id="KW-1003">Cell membrane</keyword>
<dbReference type="Proteomes" id="UP001501510">
    <property type="component" value="Unassembled WGS sequence"/>
</dbReference>
<gene>
    <name evidence="9" type="ORF">GCM10008906_03300</name>
</gene>
<accession>A0ABP3UIQ9</accession>
<dbReference type="EMBL" id="BAAACG010000001">
    <property type="protein sequence ID" value="GAA0732980.1"/>
    <property type="molecule type" value="Genomic_DNA"/>
</dbReference>
<keyword evidence="7" id="KW-0472">Membrane</keyword>
<evidence type="ECO:0000313" key="10">
    <source>
        <dbReference type="Proteomes" id="UP001501510"/>
    </source>
</evidence>
<dbReference type="Gene3D" id="3.40.50.300">
    <property type="entry name" value="P-loop containing nucleotide triphosphate hydrolases"/>
    <property type="match status" value="1"/>
</dbReference>
<dbReference type="InterPro" id="IPR003593">
    <property type="entry name" value="AAA+_ATPase"/>
</dbReference>
<evidence type="ECO:0000256" key="6">
    <source>
        <dbReference type="ARBA" id="ARBA00022840"/>
    </source>
</evidence>
<feature type="domain" description="ABC transporter" evidence="8">
    <location>
        <begin position="4"/>
        <end position="247"/>
    </location>
</feature>
<comment type="subcellular location">
    <subcellularLocation>
        <location evidence="1">Cell membrane</location>
        <topology evidence="1">Peripheral membrane protein</topology>
    </subcellularLocation>
</comment>
<dbReference type="PANTHER" id="PTHR43297:SF2">
    <property type="entry name" value="DIPEPTIDE TRANSPORT ATP-BINDING PROTEIN DPPD"/>
    <property type="match status" value="1"/>
</dbReference>
<sequence>MYQLNIENLIVQTQNKVLVNNINLSVEKGEILAVIGQSGSGKTMTFKAAIGLLDKNQFKIAGDITWNKNRCSPENMTAFLGKEISYVMQNPMTAFNPVITIGSHFRETLMYHLNINKKEADYIAKQWLKKLRLKDIDRVFSSYCYELSGGMLQRVMLALSMAVGSKILIADEPTTALDTITQKKIITEFQRLNKEYGVTIVFISHDFAIISQIADRIAVISCGEIVECGNTKDTLTNPKSEVTKIMLKELINYD</sequence>
<evidence type="ECO:0000256" key="3">
    <source>
        <dbReference type="ARBA" id="ARBA00022448"/>
    </source>
</evidence>
<keyword evidence="3" id="KW-0813">Transport</keyword>
<dbReference type="PROSITE" id="PS00211">
    <property type="entry name" value="ABC_TRANSPORTER_1"/>
    <property type="match status" value="1"/>
</dbReference>
<dbReference type="InterPro" id="IPR050388">
    <property type="entry name" value="ABC_Ni/Peptide_Import"/>
</dbReference>
<dbReference type="PANTHER" id="PTHR43297">
    <property type="entry name" value="OLIGOPEPTIDE TRANSPORT ATP-BINDING PROTEIN APPD"/>
    <property type="match status" value="1"/>
</dbReference>
<evidence type="ECO:0000256" key="1">
    <source>
        <dbReference type="ARBA" id="ARBA00004202"/>
    </source>
</evidence>
<comment type="similarity">
    <text evidence="2">Belongs to the ABC transporter superfamily.</text>
</comment>
<proteinExistence type="inferred from homology"/>
<evidence type="ECO:0000256" key="5">
    <source>
        <dbReference type="ARBA" id="ARBA00022741"/>
    </source>
</evidence>